<dbReference type="EMBL" id="GBRH01266322">
    <property type="protein sequence ID" value="JAD31573.1"/>
    <property type="molecule type" value="Transcribed_RNA"/>
</dbReference>
<sequence length="53" mass="5875">MENRDAMFPSYCFTTVAAVLMGVKSLLCSNLVSKLEHCLSPCCFPHSHDQNVV</sequence>
<accession>A0A0A8Z1M0</accession>
<reference evidence="1" key="2">
    <citation type="journal article" date="2015" name="Data Brief">
        <title>Shoot transcriptome of the giant reed, Arundo donax.</title>
        <authorList>
            <person name="Barrero R.A."/>
            <person name="Guerrero F.D."/>
            <person name="Moolhuijzen P."/>
            <person name="Goolsby J.A."/>
            <person name="Tidwell J."/>
            <person name="Bellgard S.E."/>
            <person name="Bellgard M.I."/>
        </authorList>
    </citation>
    <scope>NUCLEOTIDE SEQUENCE</scope>
    <source>
        <tissue evidence="1">Shoot tissue taken approximately 20 cm above the soil surface</tissue>
    </source>
</reference>
<evidence type="ECO:0000313" key="1">
    <source>
        <dbReference type="EMBL" id="JAD31573.1"/>
    </source>
</evidence>
<dbReference type="AlphaFoldDB" id="A0A0A8Z1M0"/>
<protein>
    <submittedName>
        <fullName evidence="1">Uncharacterized protein</fullName>
    </submittedName>
</protein>
<organism evidence="1">
    <name type="scientific">Arundo donax</name>
    <name type="common">Giant reed</name>
    <name type="synonym">Donax arundinaceus</name>
    <dbReference type="NCBI Taxonomy" id="35708"/>
    <lineage>
        <taxon>Eukaryota</taxon>
        <taxon>Viridiplantae</taxon>
        <taxon>Streptophyta</taxon>
        <taxon>Embryophyta</taxon>
        <taxon>Tracheophyta</taxon>
        <taxon>Spermatophyta</taxon>
        <taxon>Magnoliopsida</taxon>
        <taxon>Liliopsida</taxon>
        <taxon>Poales</taxon>
        <taxon>Poaceae</taxon>
        <taxon>PACMAD clade</taxon>
        <taxon>Arundinoideae</taxon>
        <taxon>Arundineae</taxon>
        <taxon>Arundo</taxon>
    </lineage>
</organism>
<reference evidence="1" key="1">
    <citation type="submission" date="2014-09" db="EMBL/GenBank/DDBJ databases">
        <authorList>
            <person name="Magalhaes I.L.F."/>
            <person name="Oliveira U."/>
            <person name="Santos F.R."/>
            <person name="Vidigal T.H.D.A."/>
            <person name="Brescovit A.D."/>
            <person name="Santos A.J."/>
        </authorList>
    </citation>
    <scope>NUCLEOTIDE SEQUENCE</scope>
    <source>
        <tissue evidence="1">Shoot tissue taken approximately 20 cm above the soil surface</tissue>
    </source>
</reference>
<proteinExistence type="predicted"/>
<name>A0A0A8Z1M0_ARUDO</name>